<evidence type="ECO:0000313" key="3">
    <source>
        <dbReference type="Proteomes" id="UP000242715"/>
    </source>
</evidence>
<protein>
    <submittedName>
        <fullName evidence="2">Uncharacterized protein</fullName>
    </submittedName>
</protein>
<keyword evidence="1" id="KW-1133">Transmembrane helix</keyword>
<dbReference type="Proteomes" id="UP000242715">
    <property type="component" value="Unassembled WGS sequence"/>
</dbReference>
<gene>
    <name evidence="2" type="ORF">TSUD_264210</name>
</gene>
<dbReference type="AlphaFoldDB" id="A0A2Z6N152"/>
<dbReference type="EMBL" id="DF973403">
    <property type="protein sequence ID" value="GAU29685.1"/>
    <property type="molecule type" value="Genomic_DNA"/>
</dbReference>
<feature type="transmembrane region" description="Helical" evidence="1">
    <location>
        <begin position="6"/>
        <end position="33"/>
    </location>
</feature>
<organism evidence="2 3">
    <name type="scientific">Trifolium subterraneum</name>
    <name type="common">Subterranean clover</name>
    <dbReference type="NCBI Taxonomy" id="3900"/>
    <lineage>
        <taxon>Eukaryota</taxon>
        <taxon>Viridiplantae</taxon>
        <taxon>Streptophyta</taxon>
        <taxon>Embryophyta</taxon>
        <taxon>Tracheophyta</taxon>
        <taxon>Spermatophyta</taxon>
        <taxon>Magnoliopsida</taxon>
        <taxon>eudicotyledons</taxon>
        <taxon>Gunneridae</taxon>
        <taxon>Pentapetalae</taxon>
        <taxon>rosids</taxon>
        <taxon>fabids</taxon>
        <taxon>Fabales</taxon>
        <taxon>Fabaceae</taxon>
        <taxon>Papilionoideae</taxon>
        <taxon>50 kb inversion clade</taxon>
        <taxon>NPAAA clade</taxon>
        <taxon>Hologalegina</taxon>
        <taxon>IRL clade</taxon>
        <taxon>Trifolieae</taxon>
        <taxon>Trifolium</taxon>
    </lineage>
</organism>
<keyword evidence="1" id="KW-0812">Transmembrane</keyword>
<keyword evidence="1" id="KW-0472">Membrane</keyword>
<accession>A0A2Z6N152</accession>
<reference evidence="3" key="1">
    <citation type="journal article" date="2017" name="Front. Plant Sci.">
        <title>Climate Clever Clovers: New Paradigm to Reduce the Environmental Footprint of Ruminants by Breeding Low Methanogenic Forages Utilizing Haplotype Variation.</title>
        <authorList>
            <person name="Kaur P."/>
            <person name="Appels R."/>
            <person name="Bayer P.E."/>
            <person name="Keeble-Gagnere G."/>
            <person name="Wang J."/>
            <person name="Hirakawa H."/>
            <person name="Shirasawa K."/>
            <person name="Vercoe P."/>
            <person name="Stefanova K."/>
            <person name="Durmic Z."/>
            <person name="Nichols P."/>
            <person name="Revell C."/>
            <person name="Isobe S.N."/>
            <person name="Edwards D."/>
            <person name="Erskine W."/>
        </authorList>
    </citation>
    <scope>NUCLEOTIDE SEQUENCE [LARGE SCALE GENOMIC DNA]</scope>
    <source>
        <strain evidence="3">cv. Daliak</strain>
    </source>
</reference>
<evidence type="ECO:0000256" key="1">
    <source>
        <dbReference type="SAM" id="Phobius"/>
    </source>
</evidence>
<name>A0A2Z6N152_TRISU</name>
<sequence>MLFGMVVVIAAITYYLISAILDVVVLLIFGKWTQVLGLNNTGKRLRMAPHGRRIYFSLLTFVSLTVSVCLRWAKF</sequence>
<feature type="transmembrane region" description="Helical" evidence="1">
    <location>
        <begin position="54"/>
        <end position="73"/>
    </location>
</feature>
<proteinExistence type="predicted"/>
<evidence type="ECO:0000313" key="2">
    <source>
        <dbReference type="EMBL" id="GAU29685.1"/>
    </source>
</evidence>
<keyword evidence="3" id="KW-1185">Reference proteome</keyword>